<reference evidence="2 3" key="1">
    <citation type="journal article" date="2021" name="BMC Genomics">
        <title>Datura genome reveals duplications of psychoactive alkaloid biosynthetic genes and high mutation rate following tissue culture.</title>
        <authorList>
            <person name="Rajewski A."/>
            <person name="Carter-House D."/>
            <person name="Stajich J."/>
            <person name="Litt A."/>
        </authorList>
    </citation>
    <scope>NUCLEOTIDE SEQUENCE [LARGE SCALE GENOMIC DNA]</scope>
    <source>
        <strain evidence="2">AR-01</strain>
    </source>
</reference>
<accession>A0ABS8V3Y7</accession>
<sequence>MMWCQAVERRSRWSGLGKSLNQSPRVDGDVIVAVIAVLPFSPLLAFWISHLHDTKSNIVSPCLASRLWRRGIKGRVLLKKETRWKLIGGCLTHQGVSKSLKSTLDRHVTVCGRSNNDRMLGFGRTNVMVPAIVLI</sequence>
<protein>
    <submittedName>
        <fullName evidence="2">Uncharacterized protein</fullName>
    </submittedName>
</protein>
<name>A0ABS8V3Y7_DATST</name>
<dbReference type="Proteomes" id="UP000823775">
    <property type="component" value="Unassembled WGS sequence"/>
</dbReference>
<keyword evidence="3" id="KW-1185">Reference proteome</keyword>
<feature type="transmembrane region" description="Helical" evidence="1">
    <location>
        <begin position="30"/>
        <end position="48"/>
    </location>
</feature>
<proteinExistence type="predicted"/>
<keyword evidence="1" id="KW-0472">Membrane</keyword>
<dbReference type="EMBL" id="JACEIK010003287">
    <property type="protein sequence ID" value="MCD9641122.1"/>
    <property type="molecule type" value="Genomic_DNA"/>
</dbReference>
<evidence type="ECO:0000313" key="2">
    <source>
        <dbReference type="EMBL" id="MCD9641122.1"/>
    </source>
</evidence>
<evidence type="ECO:0000313" key="3">
    <source>
        <dbReference type="Proteomes" id="UP000823775"/>
    </source>
</evidence>
<organism evidence="2 3">
    <name type="scientific">Datura stramonium</name>
    <name type="common">Jimsonweed</name>
    <name type="synonym">Common thornapple</name>
    <dbReference type="NCBI Taxonomy" id="4076"/>
    <lineage>
        <taxon>Eukaryota</taxon>
        <taxon>Viridiplantae</taxon>
        <taxon>Streptophyta</taxon>
        <taxon>Embryophyta</taxon>
        <taxon>Tracheophyta</taxon>
        <taxon>Spermatophyta</taxon>
        <taxon>Magnoliopsida</taxon>
        <taxon>eudicotyledons</taxon>
        <taxon>Gunneridae</taxon>
        <taxon>Pentapetalae</taxon>
        <taxon>asterids</taxon>
        <taxon>lamiids</taxon>
        <taxon>Solanales</taxon>
        <taxon>Solanaceae</taxon>
        <taxon>Solanoideae</taxon>
        <taxon>Datureae</taxon>
        <taxon>Datura</taxon>
    </lineage>
</organism>
<gene>
    <name evidence="2" type="ORF">HAX54_027041</name>
</gene>
<evidence type="ECO:0000256" key="1">
    <source>
        <dbReference type="SAM" id="Phobius"/>
    </source>
</evidence>
<keyword evidence="1" id="KW-0812">Transmembrane</keyword>
<comment type="caution">
    <text evidence="2">The sequence shown here is derived from an EMBL/GenBank/DDBJ whole genome shotgun (WGS) entry which is preliminary data.</text>
</comment>
<keyword evidence="1" id="KW-1133">Transmembrane helix</keyword>